<evidence type="ECO:0000259" key="10">
    <source>
        <dbReference type="PROSITE" id="PS50928"/>
    </source>
</evidence>
<dbReference type="InterPro" id="IPR035906">
    <property type="entry name" value="MetI-like_sf"/>
</dbReference>
<keyword evidence="6 8" id="KW-1133">Transmembrane helix</keyword>
<dbReference type="AlphaFoldDB" id="A0A852ZJM9"/>
<evidence type="ECO:0000256" key="4">
    <source>
        <dbReference type="ARBA" id="ARBA00022519"/>
    </source>
</evidence>
<sequence length="312" mass="33426">MTAPEVPVVRPDDLDARTGTAGPGASSTTPPPPVPDVAPPGGLVGRVVARVLLAAFVLVLGVFILGPLVWLAARAFSGAWKFPALLPGEWTLHWWRQVLSDQTLGSSIRLSFTFAPVVTVVSAVICLPAAYAFSRYQFPGRRVLLISLFATNAFPKIGLFVSIAGLFYSLHLMGTFVGVVVIQMLGTVVFMTWIPAAAFASVPRSLEEAARDVGARPLTVFFRVTFPLAAPGILVAMILSFLASFDEAQGTFLVGAPTYVTMPTEMYTLVLNYPEQAAAVFSILLSIPSVVLMLLVRRHVMGGHLAEGFQLR</sequence>
<feature type="transmembrane region" description="Helical" evidence="8">
    <location>
        <begin position="51"/>
        <end position="73"/>
    </location>
</feature>
<evidence type="ECO:0000256" key="8">
    <source>
        <dbReference type="RuleBase" id="RU363032"/>
    </source>
</evidence>
<protein>
    <submittedName>
        <fullName evidence="11">Putative spermidine/putrescine transport system permease protein</fullName>
    </submittedName>
</protein>
<keyword evidence="12" id="KW-1185">Reference proteome</keyword>
<comment type="subcellular location">
    <subcellularLocation>
        <location evidence="1">Cell inner membrane</location>
        <topology evidence="1">Multi-pass membrane protein</topology>
    </subcellularLocation>
    <subcellularLocation>
        <location evidence="8">Cell membrane</location>
        <topology evidence="8">Multi-pass membrane protein</topology>
    </subcellularLocation>
</comment>
<gene>
    <name evidence="11" type="ORF">F4554_004450</name>
</gene>
<evidence type="ECO:0000313" key="11">
    <source>
        <dbReference type="EMBL" id="NYH91812.1"/>
    </source>
</evidence>
<accession>A0A852ZJM9</accession>
<dbReference type="PANTHER" id="PTHR43357:SF4">
    <property type="entry name" value="INNER MEMBRANE ABC TRANSPORTER PERMEASE PROTEIN YDCV"/>
    <property type="match status" value="1"/>
</dbReference>
<dbReference type="Gene3D" id="1.10.3720.10">
    <property type="entry name" value="MetI-like"/>
    <property type="match status" value="1"/>
</dbReference>
<name>A0A852ZJM9_9ACTN</name>
<dbReference type="RefSeq" id="WP_202889416.1">
    <property type="nucleotide sequence ID" value="NZ_BAAARR010000001.1"/>
</dbReference>
<evidence type="ECO:0000256" key="2">
    <source>
        <dbReference type="ARBA" id="ARBA00022448"/>
    </source>
</evidence>
<feature type="transmembrane region" description="Helical" evidence="8">
    <location>
        <begin position="143"/>
        <end position="170"/>
    </location>
</feature>
<comment type="similarity">
    <text evidence="8">Belongs to the binding-protein-dependent transport system permease family.</text>
</comment>
<evidence type="ECO:0000256" key="3">
    <source>
        <dbReference type="ARBA" id="ARBA00022475"/>
    </source>
</evidence>
<dbReference type="PROSITE" id="PS50928">
    <property type="entry name" value="ABC_TM1"/>
    <property type="match status" value="1"/>
</dbReference>
<feature type="transmembrane region" description="Helical" evidence="8">
    <location>
        <begin position="220"/>
        <end position="243"/>
    </location>
</feature>
<dbReference type="EMBL" id="JACBZH010000001">
    <property type="protein sequence ID" value="NYH91812.1"/>
    <property type="molecule type" value="Genomic_DNA"/>
</dbReference>
<evidence type="ECO:0000256" key="6">
    <source>
        <dbReference type="ARBA" id="ARBA00022989"/>
    </source>
</evidence>
<dbReference type="PANTHER" id="PTHR43357">
    <property type="entry name" value="INNER MEMBRANE ABC TRANSPORTER PERMEASE PROTEIN YDCV"/>
    <property type="match status" value="1"/>
</dbReference>
<evidence type="ECO:0000256" key="1">
    <source>
        <dbReference type="ARBA" id="ARBA00004429"/>
    </source>
</evidence>
<organism evidence="11 12">
    <name type="scientific">Actinopolymorpha rutila</name>
    <dbReference type="NCBI Taxonomy" id="446787"/>
    <lineage>
        <taxon>Bacteria</taxon>
        <taxon>Bacillati</taxon>
        <taxon>Actinomycetota</taxon>
        <taxon>Actinomycetes</taxon>
        <taxon>Propionibacteriales</taxon>
        <taxon>Actinopolymorphaceae</taxon>
        <taxon>Actinopolymorpha</taxon>
    </lineage>
</organism>
<evidence type="ECO:0000256" key="9">
    <source>
        <dbReference type="SAM" id="MobiDB-lite"/>
    </source>
</evidence>
<proteinExistence type="inferred from homology"/>
<evidence type="ECO:0000256" key="7">
    <source>
        <dbReference type="ARBA" id="ARBA00023136"/>
    </source>
</evidence>
<keyword evidence="7 8" id="KW-0472">Membrane</keyword>
<evidence type="ECO:0000313" key="12">
    <source>
        <dbReference type="Proteomes" id="UP000579605"/>
    </source>
</evidence>
<feature type="compositionally biased region" description="Low complexity" evidence="9">
    <location>
        <begin position="19"/>
        <end position="28"/>
    </location>
</feature>
<dbReference type="CDD" id="cd06261">
    <property type="entry name" value="TM_PBP2"/>
    <property type="match status" value="1"/>
</dbReference>
<evidence type="ECO:0000256" key="5">
    <source>
        <dbReference type="ARBA" id="ARBA00022692"/>
    </source>
</evidence>
<feature type="region of interest" description="Disordered" evidence="9">
    <location>
        <begin position="1"/>
        <end position="36"/>
    </location>
</feature>
<dbReference type="Proteomes" id="UP000579605">
    <property type="component" value="Unassembled WGS sequence"/>
</dbReference>
<keyword evidence="2 8" id="KW-0813">Transport</keyword>
<dbReference type="InterPro" id="IPR000515">
    <property type="entry name" value="MetI-like"/>
</dbReference>
<reference evidence="11 12" key="1">
    <citation type="submission" date="2020-07" db="EMBL/GenBank/DDBJ databases">
        <title>Sequencing the genomes of 1000 actinobacteria strains.</title>
        <authorList>
            <person name="Klenk H.-P."/>
        </authorList>
    </citation>
    <scope>NUCLEOTIDE SEQUENCE [LARGE SCALE GENOMIC DNA]</scope>
    <source>
        <strain evidence="11 12">DSM 18448</strain>
    </source>
</reference>
<dbReference type="SUPFAM" id="SSF161098">
    <property type="entry name" value="MetI-like"/>
    <property type="match status" value="1"/>
</dbReference>
<keyword evidence="3" id="KW-1003">Cell membrane</keyword>
<comment type="caution">
    <text evidence="11">The sequence shown here is derived from an EMBL/GenBank/DDBJ whole genome shotgun (WGS) entry which is preliminary data.</text>
</comment>
<dbReference type="GO" id="GO:0055085">
    <property type="term" value="P:transmembrane transport"/>
    <property type="evidence" value="ECO:0007669"/>
    <property type="project" value="InterPro"/>
</dbReference>
<feature type="transmembrane region" description="Helical" evidence="8">
    <location>
        <begin position="110"/>
        <end position="131"/>
    </location>
</feature>
<keyword evidence="5 8" id="KW-0812">Transmembrane</keyword>
<feature type="transmembrane region" description="Helical" evidence="8">
    <location>
        <begin position="176"/>
        <end position="199"/>
    </location>
</feature>
<feature type="domain" description="ABC transmembrane type-1" evidence="10">
    <location>
        <begin position="108"/>
        <end position="296"/>
    </location>
</feature>
<dbReference type="Pfam" id="PF00528">
    <property type="entry name" value="BPD_transp_1"/>
    <property type="match status" value="1"/>
</dbReference>
<dbReference type="GO" id="GO:0005886">
    <property type="term" value="C:plasma membrane"/>
    <property type="evidence" value="ECO:0007669"/>
    <property type="project" value="UniProtKB-SubCell"/>
</dbReference>
<feature type="transmembrane region" description="Helical" evidence="8">
    <location>
        <begin position="276"/>
        <end position="296"/>
    </location>
</feature>
<keyword evidence="4" id="KW-0997">Cell inner membrane</keyword>